<organism evidence="2 3">
    <name type="scientific">Paramecium sonneborni</name>
    <dbReference type="NCBI Taxonomy" id="65129"/>
    <lineage>
        <taxon>Eukaryota</taxon>
        <taxon>Sar</taxon>
        <taxon>Alveolata</taxon>
        <taxon>Ciliophora</taxon>
        <taxon>Intramacronucleata</taxon>
        <taxon>Oligohymenophorea</taxon>
        <taxon>Peniculida</taxon>
        <taxon>Parameciidae</taxon>
        <taxon>Paramecium</taxon>
    </lineage>
</organism>
<proteinExistence type="predicted"/>
<feature type="region of interest" description="Disordered" evidence="1">
    <location>
        <begin position="398"/>
        <end position="431"/>
    </location>
</feature>
<accession>A0A8S1MBM1</accession>
<comment type="caution">
    <text evidence="2">The sequence shown here is derived from an EMBL/GenBank/DDBJ whole genome shotgun (WGS) entry which is preliminary data.</text>
</comment>
<protein>
    <submittedName>
        <fullName evidence="2">Uncharacterized protein</fullName>
    </submittedName>
</protein>
<dbReference type="AlphaFoldDB" id="A0A8S1MBM1"/>
<dbReference type="EMBL" id="CAJJDN010000036">
    <property type="protein sequence ID" value="CAD8077790.1"/>
    <property type="molecule type" value="Genomic_DNA"/>
</dbReference>
<evidence type="ECO:0000313" key="3">
    <source>
        <dbReference type="Proteomes" id="UP000692954"/>
    </source>
</evidence>
<feature type="region of interest" description="Disordered" evidence="1">
    <location>
        <begin position="355"/>
        <end position="379"/>
    </location>
</feature>
<reference evidence="2" key="1">
    <citation type="submission" date="2021-01" db="EMBL/GenBank/DDBJ databases">
        <authorList>
            <consortium name="Genoscope - CEA"/>
            <person name="William W."/>
        </authorList>
    </citation>
    <scope>NUCLEOTIDE SEQUENCE</scope>
</reference>
<sequence length="431" mass="50371">MKQTYNPNREYLSIYKQICQEQHVHLSKTITQGLKDQSLRLNAVLIRIEDIIPLQLLLSLCHFDSIVVYGRLRKKMNKNDIVSLEELQQIINGILTAINLNLTQTQFNLMQIHITDLILSPKDCESISFGLKSTKTLKELKITNCSLTSQHLQILSEPIQQCVSLNMLDLSNNLLKENAGMIIGKIISSHAGRRDEMKWAEEIRGDEPPQQLTLQGLCEIFLHQNMFDDRCVKDLCNFLMYDSWTKNIGLRENQIGEEGVKLFSQILDTNESLISLDLRENPGFVEPYSKDIFDKLVRNIKLFKEQKNYYEDVEENQQDEYPIIQEQQQEESEELECSNCKELLRQNKQLQRRLQQLQQRPRNDSQLMNSESNKDEQQSQDLLIQIENKMNELTTLMDMLEQQKQKQQNQQRQESGNKGKKKKKKILKSAI</sequence>
<gene>
    <name evidence="2" type="ORF">PSON_ATCC_30995.1.T0360311</name>
</gene>
<evidence type="ECO:0000313" key="2">
    <source>
        <dbReference type="EMBL" id="CAD8077790.1"/>
    </source>
</evidence>
<evidence type="ECO:0000256" key="1">
    <source>
        <dbReference type="SAM" id="MobiDB-lite"/>
    </source>
</evidence>
<dbReference type="Proteomes" id="UP000692954">
    <property type="component" value="Unassembled WGS sequence"/>
</dbReference>
<name>A0A8S1MBM1_9CILI</name>
<dbReference type="OrthoDB" id="303518at2759"/>
<dbReference type="PANTHER" id="PTHR24110:SF3">
    <property type="entry name" value="CENTROSOMAL PROTEIN OF 78 KDA"/>
    <property type="match status" value="1"/>
</dbReference>
<dbReference type="PANTHER" id="PTHR24110">
    <property type="entry name" value="CENTROSOMAL PROTEIN OF 78 KDA"/>
    <property type="match status" value="1"/>
</dbReference>
<feature type="compositionally biased region" description="Basic residues" evidence="1">
    <location>
        <begin position="418"/>
        <end position="431"/>
    </location>
</feature>
<keyword evidence="3" id="KW-1185">Reference proteome</keyword>